<protein>
    <submittedName>
        <fullName evidence="2">Uncharacterized protein</fullName>
    </submittedName>
</protein>
<organism evidence="2 3">
    <name type="scientific">Candidatus Azambacteria bacterium RIFCSPHIGHO2_01_FULL_40_24</name>
    <dbReference type="NCBI Taxonomy" id="1797301"/>
    <lineage>
        <taxon>Bacteria</taxon>
        <taxon>Candidatus Azamiibacteriota</taxon>
    </lineage>
</organism>
<keyword evidence="1" id="KW-0472">Membrane</keyword>
<keyword evidence="1" id="KW-1133">Transmembrane helix</keyword>
<evidence type="ECO:0000256" key="1">
    <source>
        <dbReference type="SAM" id="Phobius"/>
    </source>
</evidence>
<evidence type="ECO:0000313" key="2">
    <source>
        <dbReference type="EMBL" id="OGD24804.1"/>
    </source>
</evidence>
<comment type="caution">
    <text evidence="2">The sequence shown here is derived from an EMBL/GenBank/DDBJ whole genome shotgun (WGS) entry which is preliminary data.</text>
</comment>
<gene>
    <name evidence="2" type="ORF">A2819_00990</name>
</gene>
<sequence>MKDYYKVSFSFNIMKELQKNKQNTGQNGIALLLTLIILSAVTLIAVLIADIVIVQLKLAKDINDSQAAIYAADSGIEWQLYQIKKGVLVALPVMSNGATVETIVTGTAPSFTIKSLGSYQSVKRQFEVSF</sequence>
<keyword evidence="1" id="KW-0812">Transmembrane</keyword>
<dbReference type="Proteomes" id="UP000176431">
    <property type="component" value="Unassembled WGS sequence"/>
</dbReference>
<accession>A0A1F5B2N1</accession>
<reference evidence="2 3" key="1">
    <citation type="journal article" date="2016" name="Nat. Commun.">
        <title>Thousands of microbial genomes shed light on interconnected biogeochemical processes in an aquifer system.</title>
        <authorList>
            <person name="Anantharaman K."/>
            <person name="Brown C.T."/>
            <person name="Hug L.A."/>
            <person name="Sharon I."/>
            <person name="Castelle C.J."/>
            <person name="Probst A.J."/>
            <person name="Thomas B.C."/>
            <person name="Singh A."/>
            <person name="Wilkins M.J."/>
            <person name="Karaoz U."/>
            <person name="Brodie E.L."/>
            <person name="Williams K.H."/>
            <person name="Hubbard S.S."/>
            <person name="Banfield J.F."/>
        </authorList>
    </citation>
    <scope>NUCLEOTIDE SEQUENCE [LARGE SCALE GENOMIC DNA]</scope>
</reference>
<dbReference type="EMBL" id="MEYK01000032">
    <property type="protein sequence ID" value="OGD24804.1"/>
    <property type="molecule type" value="Genomic_DNA"/>
</dbReference>
<feature type="transmembrane region" description="Helical" evidence="1">
    <location>
        <begin position="29"/>
        <end position="53"/>
    </location>
</feature>
<dbReference type="AlphaFoldDB" id="A0A1F5B2N1"/>
<evidence type="ECO:0000313" key="3">
    <source>
        <dbReference type="Proteomes" id="UP000176431"/>
    </source>
</evidence>
<proteinExistence type="predicted"/>
<name>A0A1F5B2N1_9BACT</name>